<dbReference type="InterPro" id="IPR050846">
    <property type="entry name" value="TLCD"/>
</dbReference>
<gene>
    <name evidence="5" type="ORF">OFUS_LOCUS453</name>
</gene>
<dbReference type="AlphaFoldDB" id="A0A8J1Y9I1"/>
<keyword evidence="6" id="KW-1185">Reference proteome</keyword>
<protein>
    <submittedName>
        <fullName evidence="5">Uncharacterized protein</fullName>
    </submittedName>
</protein>
<sequence length="263" mass="30244">MAGMPFVADVSYYPAACISCLFFLFSFKIVSPKLSQTWIPGYNFLAPDKQVEWNSRINSNVHCALVNTMVVYALLMDDELHRDPIWANSAVVKYECAIVVGYMASDQIIMSVYHFATGSEYLLYLLHHGATIYAYYYVMTYSTFPYFANFRLLCEFSTPFVNQRWFMDALGCKRSSPAFIANGLGLTVAFFLVRIASIPFYWHKVYTVYGTDYYWSVGNIHYVMVTSCVTLDILNVFWFSKLLKGARKVLMNKNQNTIQAKMN</sequence>
<evidence type="ECO:0000256" key="4">
    <source>
        <dbReference type="ARBA" id="ARBA00023136"/>
    </source>
</evidence>
<proteinExistence type="predicted"/>
<name>A0A8J1Y9I1_OWEFU</name>
<dbReference type="GO" id="GO:0016020">
    <property type="term" value="C:membrane"/>
    <property type="evidence" value="ECO:0007669"/>
    <property type="project" value="UniProtKB-SubCell"/>
</dbReference>
<accession>A0A8J1Y9I1</accession>
<dbReference type="GO" id="GO:0055088">
    <property type="term" value="P:lipid homeostasis"/>
    <property type="evidence" value="ECO:0007669"/>
    <property type="project" value="TreeGrafter"/>
</dbReference>
<evidence type="ECO:0000256" key="2">
    <source>
        <dbReference type="ARBA" id="ARBA00022692"/>
    </source>
</evidence>
<dbReference type="Pfam" id="PF03798">
    <property type="entry name" value="TRAM_LAG1_CLN8"/>
    <property type="match status" value="1"/>
</dbReference>
<dbReference type="SMART" id="SM00724">
    <property type="entry name" value="TLC"/>
    <property type="match status" value="1"/>
</dbReference>
<organism evidence="5 6">
    <name type="scientific">Owenia fusiformis</name>
    <name type="common">Polychaete worm</name>
    <dbReference type="NCBI Taxonomy" id="6347"/>
    <lineage>
        <taxon>Eukaryota</taxon>
        <taxon>Metazoa</taxon>
        <taxon>Spiralia</taxon>
        <taxon>Lophotrochozoa</taxon>
        <taxon>Annelida</taxon>
        <taxon>Polychaeta</taxon>
        <taxon>Sedentaria</taxon>
        <taxon>Canalipalpata</taxon>
        <taxon>Sabellida</taxon>
        <taxon>Oweniida</taxon>
        <taxon>Oweniidae</taxon>
        <taxon>Owenia</taxon>
    </lineage>
</organism>
<keyword evidence="3" id="KW-1133">Transmembrane helix</keyword>
<dbReference type="InterPro" id="IPR006634">
    <property type="entry name" value="TLC-dom"/>
</dbReference>
<dbReference type="PROSITE" id="PS50922">
    <property type="entry name" value="TLC"/>
    <property type="match status" value="1"/>
</dbReference>
<comment type="subcellular location">
    <subcellularLocation>
        <location evidence="1">Membrane</location>
        <topology evidence="1">Multi-pass membrane protein</topology>
    </subcellularLocation>
</comment>
<dbReference type="EMBL" id="CAIIXF020000001">
    <property type="protein sequence ID" value="CAH1772737.1"/>
    <property type="molecule type" value="Genomic_DNA"/>
</dbReference>
<evidence type="ECO:0000256" key="1">
    <source>
        <dbReference type="ARBA" id="ARBA00004141"/>
    </source>
</evidence>
<keyword evidence="4" id="KW-0472">Membrane</keyword>
<evidence type="ECO:0000313" key="6">
    <source>
        <dbReference type="Proteomes" id="UP000749559"/>
    </source>
</evidence>
<dbReference type="OrthoDB" id="10266980at2759"/>
<evidence type="ECO:0000256" key="3">
    <source>
        <dbReference type="ARBA" id="ARBA00022989"/>
    </source>
</evidence>
<dbReference type="PANTHER" id="PTHR13439">
    <property type="entry name" value="CT120 PROTEIN"/>
    <property type="match status" value="1"/>
</dbReference>
<dbReference type="PANTHER" id="PTHR13439:SF0">
    <property type="entry name" value="TOPOISOMERASE I DAMAGE AFFECTED PROTEIN 4"/>
    <property type="match status" value="1"/>
</dbReference>
<dbReference type="GO" id="GO:0005783">
    <property type="term" value="C:endoplasmic reticulum"/>
    <property type="evidence" value="ECO:0007669"/>
    <property type="project" value="TreeGrafter"/>
</dbReference>
<dbReference type="Proteomes" id="UP000749559">
    <property type="component" value="Unassembled WGS sequence"/>
</dbReference>
<comment type="caution">
    <text evidence="5">The sequence shown here is derived from an EMBL/GenBank/DDBJ whole genome shotgun (WGS) entry which is preliminary data.</text>
</comment>
<keyword evidence="2" id="KW-0812">Transmembrane</keyword>
<reference evidence="5" key="1">
    <citation type="submission" date="2022-03" db="EMBL/GenBank/DDBJ databases">
        <authorList>
            <person name="Martin C."/>
        </authorList>
    </citation>
    <scope>NUCLEOTIDE SEQUENCE</scope>
</reference>
<evidence type="ECO:0000313" key="5">
    <source>
        <dbReference type="EMBL" id="CAH1772737.1"/>
    </source>
</evidence>